<dbReference type="InterPro" id="IPR003808">
    <property type="entry name" value="Fe-S_metab-assoc_dom"/>
</dbReference>
<gene>
    <name evidence="3" type="ORF">MNBD_IGNAVI01-2838</name>
</gene>
<evidence type="ECO:0000256" key="1">
    <source>
        <dbReference type="ARBA" id="ARBA00010282"/>
    </source>
</evidence>
<dbReference type="Gene3D" id="3.90.1010.10">
    <property type="match status" value="1"/>
</dbReference>
<feature type="domain" description="Fe-S metabolism associated" evidence="2">
    <location>
        <begin position="12"/>
        <end position="129"/>
    </location>
</feature>
<evidence type="ECO:0000313" key="3">
    <source>
        <dbReference type="EMBL" id="VAX18592.1"/>
    </source>
</evidence>
<dbReference type="EMBL" id="UOGD01000108">
    <property type="protein sequence ID" value="VAX18592.1"/>
    <property type="molecule type" value="Genomic_DNA"/>
</dbReference>
<dbReference type="SUPFAM" id="SSF82649">
    <property type="entry name" value="SufE/NifU"/>
    <property type="match status" value="1"/>
</dbReference>
<protein>
    <submittedName>
        <fullName evidence="3">Sulfur acceptor protein =&gt; iron-sulfur cluster assembly SufE</fullName>
    </submittedName>
</protein>
<sequence>MKIIDIQNQLVKEFEELESWEDKYTKIIKLGRELPQMPEELKTEKNKIEGCQSQVWMHAELKDGKMIIVADSDAMIVKGLIALLVKVYSGHEPSEIMSSPPEFLQKIGIDKHLSPTRKNGLGAMLKQIQLYAVTFNALAAASK</sequence>
<name>A0A3B1BRN4_9ZZZZ</name>
<proteinExistence type="inferred from homology"/>
<evidence type="ECO:0000259" key="2">
    <source>
        <dbReference type="Pfam" id="PF02657"/>
    </source>
</evidence>
<dbReference type="PANTHER" id="PTHR43597:SF5">
    <property type="entry name" value="SUFE-LIKE PROTEIN 2, CHLOROPLASTIC"/>
    <property type="match status" value="1"/>
</dbReference>
<comment type="similarity">
    <text evidence="1">Belongs to the SufE family.</text>
</comment>
<reference evidence="3" key="1">
    <citation type="submission" date="2018-06" db="EMBL/GenBank/DDBJ databases">
        <authorList>
            <person name="Zhirakovskaya E."/>
        </authorList>
    </citation>
    <scope>NUCLEOTIDE SEQUENCE</scope>
</reference>
<dbReference type="AlphaFoldDB" id="A0A3B1BRN4"/>
<dbReference type="Pfam" id="PF02657">
    <property type="entry name" value="SufE"/>
    <property type="match status" value="1"/>
</dbReference>
<organism evidence="3">
    <name type="scientific">hydrothermal vent metagenome</name>
    <dbReference type="NCBI Taxonomy" id="652676"/>
    <lineage>
        <taxon>unclassified sequences</taxon>
        <taxon>metagenomes</taxon>
        <taxon>ecological metagenomes</taxon>
    </lineage>
</organism>
<dbReference type="PANTHER" id="PTHR43597">
    <property type="entry name" value="SULFUR ACCEPTOR PROTEIN CSDE"/>
    <property type="match status" value="1"/>
</dbReference>
<accession>A0A3B1BRN4</accession>